<keyword evidence="1" id="KW-0238">DNA-binding</keyword>
<dbReference type="AlphaFoldDB" id="A0A081P4C3"/>
<organism evidence="3 4">
    <name type="scientific">Paenibacillus tyrfis</name>
    <dbReference type="NCBI Taxonomy" id="1501230"/>
    <lineage>
        <taxon>Bacteria</taxon>
        <taxon>Bacillati</taxon>
        <taxon>Bacillota</taxon>
        <taxon>Bacilli</taxon>
        <taxon>Bacillales</taxon>
        <taxon>Paenibacillaceae</taxon>
        <taxon>Paenibacillus</taxon>
    </lineage>
</organism>
<dbReference type="GO" id="GO:0003677">
    <property type="term" value="F:DNA binding"/>
    <property type="evidence" value="ECO:0007669"/>
    <property type="project" value="UniProtKB-KW"/>
</dbReference>
<proteinExistence type="predicted"/>
<comment type="caution">
    <text evidence="3">The sequence shown here is derived from an EMBL/GenBank/DDBJ whole genome shotgun (WGS) entry which is preliminary data.</text>
</comment>
<reference evidence="3 4" key="1">
    <citation type="submission" date="2014-06" db="EMBL/GenBank/DDBJ databases">
        <title>Draft genome sequence of Paenibacillus sp. MSt1.</title>
        <authorList>
            <person name="Aw Y.K."/>
            <person name="Ong K.S."/>
            <person name="Gan H.M."/>
            <person name="Lee S.M."/>
        </authorList>
    </citation>
    <scope>NUCLEOTIDE SEQUENCE [LARGE SCALE GENOMIC DNA]</scope>
    <source>
        <strain evidence="3 4">MSt1</strain>
    </source>
</reference>
<evidence type="ECO:0000313" key="4">
    <source>
        <dbReference type="Proteomes" id="UP000028123"/>
    </source>
</evidence>
<dbReference type="InterPro" id="IPR001387">
    <property type="entry name" value="Cro/C1-type_HTH"/>
</dbReference>
<accession>A0A081P4C3</accession>
<name>A0A081P4C3_9BACL</name>
<dbReference type="PANTHER" id="PTHR46558:SF11">
    <property type="entry name" value="HTH-TYPE TRANSCRIPTIONAL REGULATOR XRE"/>
    <property type="match status" value="1"/>
</dbReference>
<dbReference type="OrthoDB" id="1863321at2"/>
<dbReference type="SMART" id="SM00530">
    <property type="entry name" value="HTH_XRE"/>
    <property type="match status" value="1"/>
</dbReference>
<dbReference type="EMBL" id="JNVM01000010">
    <property type="protein sequence ID" value="KEQ25546.1"/>
    <property type="molecule type" value="Genomic_DNA"/>
</dbReference>
<dbReference type="InterPro" id="IPR010982">
    <property type="entry name" value="Lambda_DNA-bd_dom_sf"/>
</dbReference>
<evidence type="ECO:0000313" key="3">
    <source>
        <dbReference type="EMBL" id="KEQ25546.1"/>
    </source>
</evidence>
<dbReference type="PROSITE" id="PS50943">
    <property type="entry name" value="HTH_CROC1"/>
    <property type="match status" value="1"/>
</dbReference>
<dbReference type="Proteomes" id="UP000028123">
    <property type="component" value="Unassembled WGS sequence"/>
</dbReference>
<dbReference type="SUPFAM" id="SSF47413">
    <property type="entry name" value="lambda repressor-like DNA-binding domains"/>
    <property type="match status" value="1"/>
</dbReference>
<gene>
    <name evidence="3" type="ORF">ET33_02150</name>
</gene>
<feature type="domain" description="HTH cro/C1-type" evidence="2">
    <location>
        <begin position="8"/>
        <end position="62"/>
    </location>
</feature>
<dbReference type="Gene3D" id="1.10.260.40">
    <property type="entry name" value="lambda repressor-like DNA-binding domains"/>
    <property type="match status" value="1"/>
</dbReference>
<dbReference type="PANTHER" id="PTHR46558">
    <property type="entry name" value="TRACRIPTIONAL REGULATORY PROTEIN-RELATED-RELATED"/>
    <property type="match status" value="1"/>
</dbReference>
<dbReference type="RefSeq" id="WP_036681779.1">
    <property type="nucleotide sequence ID" value="NZ_JNVM01000010.1"/>
</dbReference>
<protein>
    <recommendedName>
        <fullName evidence="2">HTH cro/C1-type domain-containing protein</fullName>
    </recommendedName>
</protein>
<dbReference type="eggNOG" id="COG1476">
    <property type="taxonomic scope" value="Bacteria"/>
</dbReference>
<dbReference type="CDD" id="cd00093">
    <property type="entry name" value="HTH_XRE"/>
    <property type="match status" value="1"/>
</dbReference>
<evidence type="ECO:0000259" key="2">
    <source>
        <dbReference type="PROSITE" id="PS50943"/>
    </source>
</evidence>
<sequence>MTGFGKRLRDLRVGKKLTQKQLAKIIKISESAVGMYERGEREPSFEITGKIAEYFEVSVDWLSYGKTVEFKDSIEELNHDIDLHNISDILNKYNLKVDGKQLTEEEAKGFLSFVRANRSLN</sequence>
<evidence type="ECO:0000256" key="1">
    <source>
        <dbReference type="ARBA" id="ARBA00023125"/>
    </source>
</evidence>
<dbReference type="Pfam" id="PF01381">
    <property type="entry name" value="HTH_3"/>
    <property type="match status" value="1"/>
</dbReference>
<keyword evidence="4" id="KW-1185">Reference proteome</keyword>